<dbReference type="InterPro" id="IPR013249">
    <property type="entry name" value="RNA_pol_sigma70_r4_t2"/>
</dbReference>
<dbReference type="AlphaFoldDB" id="A0A848GU53"/>
<dbReference type="RefSeq" id="WP_169228072.1">
    <property type="nucleotide sequence ID" value="NZ_JABBGC010000003.1"/>
</dbReference>
<evidence type="ECO:0000259" key="6">
    <source>
        <dbReference type="Pfam" id="PF08281"/>
    </source>
</evidence>
<sequence length="201" mass="23410">MLDNSIYNDSELLSLVASGDQRAFTKIVAHYTPIIYKQLLIYIKSAPQAEEFTQDIFISIWRNREKLHDMSNFAGYLYVITRNKIHMAFREKLRVREAPLEDTLQTLLNGPESALELQELSRGLDRAIAMLPARRQEVFKLSRMENMTYEEIACQLQISKSAVRQHIIEALVFLRYYLREEMGVIVSVAISMILTRSIFFL</sequence>
<protein>
    <submittedName>
        <fullName evidence="7">Sigma-70 family RNA polymerase sigma factor</fullName>
    </submittedName>
</protein>
<dbReference type="InterPro" id="IPR007627">
    <property type="entry name" value="RNA_pol_sigma70_r2"/>
</dbReference>
<dbReference type="Pfam" id="PF04542">
    <property type="entry name" value="Sigma70_r2"/>
    <property type="match status" value="1"/>
</dbReference>
<keyword evidence="4" id="KW-0804">Transcription</keyword>
<dbReference type="InterPro" id="IPR039425">
    <property type="entry name" value="RNA_pol_sigma-70-like"/>
</dbReference>
<name>A0A848GU53_9BACT</name>
<evidence type="ECO:0000256" key="4">
    <source>
        <dbReference type="ARBA" id="ARBA00023163"/>
    </source>
</evidence>
<accession>A0A848GU53</accession>
<dbReference type="NCBIfam" id="TIGR02937">
    <property type="entry name" value="sigma70-ECF"/>
    <property type="match status" value="1"/>
</dbReference>
<dbReference type="Gene3D" id="1.10.1740.10">
    <property type="match status" value="1"/>
</dbReference>
<proteinExistence type="inferred from homology"/>
<dbReference type="GO" id="GO:0003677">
    <property type="term" value="F:DNA binding"/>
    <property type="evidence" value="ECO:0007669"/>
    <property type="project" value="InterPro"/>
</dbReference>
<evidence type="ECO:0000256" key="2">
    <source>
        <dbReference type="ARBA" id="ARBA00023015"/>
    </source>
</evidence>
<dbReference type="Pfam" id="PF08281">
    <property type="entry name" value="Sigma70_r4_2"/>
    <property type="match status" value="1"/>
</dbReference>
<comment type="similarity">
    <text evidence="1">Belongs to the sigma-70 factor family. ECF subfamily.</text>
</comment>
<keyword evidence="2" id="KW-0805">Transcription regulation</keyword>
<feature type="domain" description="RNA polymerase sigma-70 region 2" evidence="5">
    <location>
        <begin position="28"/>
        <end position="92"/>
    </location>
</feature>
<evidence type="ECO:0000256" key="1">
    <source>
        <dbReference type="ARBA" id="ARBA00010641"/>
    </source>
</evidence>
<dbReference type="GO" id="GO:0016987">
    <property type="term" value="F:sigma factor activity"/>
    <property type="evidence" value="ECO:0007669"/>
    <property type="project" value="UniProtKB-KW"/>
</dbReference>
<comment type="caution">
    <text evidence="7">The sequence shown here is derived from an EMBL/GenBank/DDBJ whole genome shotgun (WGS) entry which is preliminary data.</text>
</comment>
<dbReference type="GO" id="GO:0006352">
    <property type="term" value="P:DNA-templated transcription initiation"/>
    <property type="evidence" value="ECO:0007669"/>
    <property type="project" value="InterPro"/>
</dbReference>
<gene>
    <name evidence="7" type="ORF">HHL17_27705</name>
</gene>
<dbReference type="Gene3D" id="1.10.10.10">
    <property type="entry name" value="Winged helix-like DNA-binding domain superfamily/Winged helix DNA-binding domain"/>
    <property type="match status" value="1"/>
</dbReference>
<evidence type="ECO:0000313" key="7">
    <source>
        <dbReference type="EMBL" id="NML41011.1"/>
    </source>
</evidence>
<dbReference type="Proteomes" id="UP000583266">
    <property type="component" value="Unassembled WGS sequence"/>
</dbReference>
<evidence type="ECO:0000256" key="3">
    <source>
        <dbReference type="ARBA" id="ARBA00023082"/>
    </source>
</evidence>
<dbReference type="PANTHER" id="PTHR43133">
    <property type="entry name" value="RNA POLYMERASE ECF-TYPE SIGMA FACTO"/>
    <property type="match status" value="1"/>
</dbReference>
<evidence type="ECO:0000259" key="5">
    <source>
        <dbReference type="Pfam" id="PF04542"/>
    </source>
</evidence>
<organism evidence="7 8">
    <name type="scientific">Chitinophaga fulva</name>
    <dbReference type="NCBI Taxonomy" id="2728842"/>
    <lineage>
        <taxon>Bacteria</taxon>
        <taxon>Pseudomonadati</taxon>
        <taxon>Bacteroidota</taxon>
        <taxon>Chitinophagia</taxon>
        <taxon>Chitinophagales</taxon>
        <taxon>Chitinophagaceae</taxon>
        <taxon>Chitinophaga</taxon>
    </lineage>
</organism>
<dbReference type="InterPro" id="IPR013324">
    <property type="entry name" value="RNA_pol_sigma_r3/r4-like"/>
</dbReference>
<dbReference type="InterPro" id="IPR013325">
    <property type="entry name" value="RNA_pol_sigma_r2"/>
</dbReference>
<feature type="domain" description="RNA polymerase sigma factor 70 region 4 type 2" evidence="6">
    <location>
        <begin position="124"/>
        <end position="170"/>
    </location>
</feature>
<dbReference type="PANTHER" id="PTHR43133:SF46">
    <property type="entry name" value="RNA POLYMERASE SIGMA-70 FACTOR ECF SUBFAMILY"/>
    <property type="match status" value="1"/>
</dbReference>
<keyword evidence="3" id="KW-0731">Sigma factor</keyword>
<dbReference type="EMBL" id="JABBGC010000003">
    <property type="protein sequence ID" value="NML41011.1"/>
    <property type="molecule type" value="Genomic_DNA"/>
</dbReference>
<dbReference type="InterPro" id="IPR014284">
    <property type="entry name" value="RNA_pol_sigma-70_dom"/>
</dbReference>
<dbReference type="SUPFAM" id="SSF88946">
    <property type="entry name" value="Sigma2 domain of RNA polymerase sigma factors"/>
    <property type="match status" value="1"/>
</dbReference>
<dbReference type="SUPFAM" id="SSF88659">
    <property type="entry name" value="Sigma3 and sigma4 domains of RNA polymerase sigma factors"/>
    <property type="match status" value="1"/>
</dbReference>
<dbReference type="InterPro" id="IPR036388">
    <property type="entry name" value="WH-like_DNA-bd_sf"/>
</dbReference>
<reference evidence="7 8" key="1">
    <citation type="submission" date="2020-04" db="EMBL/GenBank/DDBJ databases">
        <title>Chitinophaga sp. G-6-1-13 sp. nov., isolated from soil.</title>
        <authorList>
            <person name="Dahal R.H."/>
            <person name="Chaudhary D.K."/>
        </authorList>
    </citation>
    <scope>NUCLEOTIDE SEQUENCE [LARGE SCALE GENOMIC DNA]</scope>
    <source>
        <strain evidence="7 8">G-6-1-13</strain>
    </source>
</reference>
<keyword evidence="8" id="KW-1185">Reference proteome</keyword>
<evidence type="ECO:0000313" key="8">
    <source>
        <dbReference type="Proteomes" id="UP000583266"/>
    </source>
</evidence>